<evidence type="ECO:0000313" key="2">
    <source>
        <dbReference type="RefSeq" id="XP_045148905.1"/>
    </source>
</evidence>
<keyword evidence="1" id="KW-1185">Reference proteome</keyword>
<sequence length="462" mass="51686">MSRENHTWKKEGLGDELAIMRMQKLEQQWRIIEKKQRRKHQEHLMVQANPDAFLQHWPPRSQDKHRIPSENGPGRNSLLQENVTEAPLSSGDQSALGTSTMSCGGDSSGKENLVFLTETDSSDLEEDYLETLLPPPTPPPPLKEPLRIRRRGWFACQEPEDPSPGGETPGNSEGEANLAGANAVDDKSQDGENEYLLSTLGLLELNSDRQLEGFASYKGEDLDVKDVEAAQPDLLGEMQEMAQVPADKDGSRDRGANLPLLAPGPRLGEHLEAYMLRPVMRGHTVQCRISQNKSSVDKGMFPFYYLYLEADNGRKHFLLAGRKRRRSRTSNYLISMDPVDLSRGGPNFVGKVRSNILGTKFIIFNKGINPDRKSFVQDTAPIREELGAVCYETNVLGFRGPRKMTVIIPGLDTENQRMTVQPRNVSPSISDPGQRWAFGCRSHVNLDSDSTRPWRGQSRIAS</sequence>
<protein>
    <submittedName>
        <fullName evidence="2">Tubby-related protein 2</fullName>
    </submittedName>
</protein>
<accession>A0AC55DAY2</accession>
<organism evidence="1 2">
    <name type="scientific">Echinops telfairi</name>
    <name type="common">Lesser hedgehog tenrec</name>
    <dbReference type="NCBI Taxonomy" id="9371"/>
    <lineage>
        <taxon>Eukaryota</taxon>
        <taxon>Metazoa</taxon>
        <taxon>Chordata</taxon>
        <taxon>Craniata</taxon>
        <taxon>Vertebrata</taxon>
        <taxon>Euteleostomi</taxon>
        <taxon>Mammalia</taxon>
        <taxon>Eutheria</taxon>
        <taxon>Afrotheria</taxon>
        <taxon>Tenrecidae</taxon>
        <taxon>Tenrecinae</taxon>
        <taxon>Echinops</taxon>
    </lineage>
</organism>
<dbReference type="RefSeq" id="XP_045148905.1">
    <property type="nucleotide sequence ID" value="XM_045292970.1"/>
</dbReference>
<proteinExistence type="predicted"/>
<evidence type="ECO:0000313" key="1">
    <source>
        <dbReference type="Proteomes" id="UP000694863"/>
    </source>
</evidence>
<name>A0AC55DAY2_ECHTE</name>
<dbReference type="Proteomes" id="UP000694863">
    <property type="component" value="Unplaced"/>
</dbReference>
<reference evidence="2" key="1">
    <citation type="submission" date="2025-08" db="UniProtKB">
        <authorList>
            <consortium name="RefSeq"/>
        </authorList>
    </citation>
    <scope>IDENTIFICATION</scope>
</reference>
<gene>
    <name evidence="2" type="primary">TULP2</name>
</gene>